<dbReference type="Pfam" id="PF00022">
    <property type="entry name" value="Actin"/>
    <property type="match status" value="1"/>
</dbReference>
<evidence type="ECO:0000256" key="1">
    <source>
        <dbReference type="ARBA" id="ARBA00004123"/>
    </source>
</evidence>
<gene>
    <name evidence="10" type="ORF">AFUS01_LOCUS22902</name>
</gene>
<evidence type="ECO:0000256" key="6">
    <source>
        <dbReference type="ARBA" id="ARBA00023163"/>
    </source>
</evidence>
<dbReference type="Proteomes" id="UP000708208">
    <property type="component" value="Unassembled WGS sequence"/>
</dbReference>
<evidence type="ECO:0000313" key="11">
    <source>
        <dbReference type="Proteomes" id="UP000708208"/>
    </source>
</evidence>
<comment type="caution">
    <text evidence="10">The sequence shown here is derived from an EMBL/GenBank/DDBJ whole genome shotgun (WGS) entry which is preliminary data.</text>
</comment>
<organism evidence="10 11">
    <name type="scientific">Allacma fusca</name>
    <dbReference type="NCBI Taxonomy" id="39272"/>
    <lineage>
        <taxon>Eukaryota</taxon>
        <taxon>Metazoa</taxon>
        <taxon>Ecdysozoa</taxon>
        <taxon>Arthropoda</taxon>
        <taxon>Hexapoda</taxon>
        <taxon>Collembola</taxon>
        <taxon>Symphypleona</taxon>
        <taxon>Sminthuridae</taxon>
        <taxon>Allacma</taxon>
    </lineage>
</organism>
<dbReference type="PANTHER" id="PTHR11937">
    <property type="entry name" value="ACTIN"/>
    <property type="match status" value="1"/>
</dbReference>
<evidence type="ECO:0000256" key="5">
    <source>
        <dbReference type="ARBA" id="ARBA00023015"/>
    </source>
</evidence>
<dbReference type="InterPro" id="IPR004001">
    <property type="entry name" value="Actin_CS"/>
</dbReference>
<feature type="compositionally biased region" description="Polar residues" evidence="9">
    <location>
        <begin position="42"/>
        <end position="53"/>
    </location>
</feature>
<dbReference type="FunFam" id="3.90.640.10:FF:000009">
    <property type="entry name" value="Actin-like 6A, isoform CRA_a"/>
    <property type="match status" value="1"/>
</dbReference>
<comment type="similarity">
    <text evidence="8">Belongs to the actin family.</text>
</comment>
<dbReference type="EMBL" id="CAJVCH010270871">
    <property type="protein sequence ID" value="CAG7734518.1"/>
    <property type="molecule type" value="Genomic_DNA"/>
</dbReference>
<dbReference type="GO" id="GO:0006325">
    <property type="term" value="P:chromatin organization"/>
    <property type="evidence" value="ECO:0007669"/>
    <property type="project" value="UniProtKB-KW"/>
</dbReference>
<evidence type="ECO:0000256" key="4">
    <source>
        <dbReference type="ARBA" id="ARBA00022902"/>
    </source>
</evidence>
<keyword evidence="11" id="KW-1185">Reference proteome</keyword>
<comment type="subcellular location">
    <subcellularLocation>
        <location evidence="1">Nucleus</location>
    </subcellularLocation>
</comment>
<dbReference type="PROSITE" id="PS00432">
    <property type="entry name" value="ACTINS_2"/>
    <property type="match status" value="1"/>
</dbReference>
<keyword evidence="2" id="KW-0963">Cytoplasm</keyword>
<evidence type="ECO:0000256" key="7">
    <source>
        <dbReference type="ARBA" id="ARBA00023242"/>
    </source>
</evidence>
<feature type="region of interest" description="Disordered" evidence="9">
    <location>
        <begin position="42"/>
        <end position="62"/>
    </location>
</feature>
<keyword evidence="6" id="KW-0804">Transcription</keyword>
<dbReference type="OrthoDB" id="5132116at2759"/>
<dbReference type="CDD" id="cd13395">
    <property type="entry name" value="ASKHA_NBD_Arp4_ACTL6-like"/>
    <property type="match status" value="1"/>
</dbReference>
<keyword evidence="3" id="KW-0156">Chromatin regulator</keyword>
<dbReference type="SMART" id="SM00268">
    <property type="entry name" value="ACTIN"/>
    <property type="match status" value="1"/>
</dbReference>
<dbReference type="AlphaFoldDB" id="A0A8J2KE52"/>
<dbReference type="InterPro" id="IPR004000">
    <property type="entry name" value="Actin"/>
</dbReference>
<name>A0A8J2KE52_9HEXA</name>
<sequence length="435" mass="47939">MSGGVYGGDEVGALVFDPGHFAFRAGYAGEDVPKTEIPSMVGSQEELQPSDAHTNGDDANGNGITSELKNTYKKYTIDTCNIHFPKQGMELGTYLKDGAVDDWDMFEKVVEYVYKHSLHAESEFHPLLMSEPPWNPRNKREKLTEIFFEKYQVPAFFLAKTAVLAAFANGRSTGVVVDSGATHTSAIPVHDGYVLSQGIVKSPLGGDFITSQCKNYLDENGIEIIPPYMIAGKEQVWENDKAKYTKKSNLPDVTKSWHNYMVKTVIQDFQASVCQVSDTPYDEETAASMPQVHYEFPHGYHQDFGTERFRFAEPLFDPSGLRGVGTTMLGVGGLVTTSVGMCDVDLRPALYGSVIVTGGNSVLQGFTERLNRDLSSKTPPSMRLKIVAVTGSSERRFGAWIGGSILASLGSFQQLWISKQEYEESGKSQIERKCP</sequence>
<keyword evidence="4" id="KW-0524">Neurogenesis</keyword>
<reference evidence="10" key="1">
    <citation type="submission" date="2021-06" db="EMBL/GenBank/DDBJ databases">
        <authorList>
            <person name="Hodson N. C."/>
            <person name="Mongue J. A."/>
            <person name="Jaron S. K."/>
        </authorList>
    </citation>
    <scope>NUCLEOTIDE SEQUENCE</scope>
</reference>
<keyword evidence="5" id="KW-0805">Transcription regulation</keyword>
<evidence type="ECO:0000256" key="2">
    <source>
        <dbReference type="ARBA" id="ARBA00022490"/>
    </source>
</evidence>
<proteinExistence type="inferred from homology"/>
<accession>A0A8J2KE52</accession>
<protein>
    <recommendedName>
        <fullName evidence="12">Actin-like protein 6B</fullName>
    </recommendedName>
</protein>
<evidence type="ECO:0008006" key="12">
    <source>
        <dbReference type="Google" id="ProtNLM"/>
    </source>
</evidence>
<keyword evidence="7" id="KW-0539">Nucleus</keyword>
<dbReference type="GO" id="GO:0007399">
    <property type="term" value="P:nervous system development"/>
    <property type="evidence" value="ECO:0007669"/>
    <property type="project" value="UniProtKB-KW"/>
</dbReference>
<dbReference type="FunFam" id="3.30.420.40:FF:000058">
    <property type="entry name" value="Putative actin-related protein 5"/>
    <property type="match status" value="1"/>
</dbReference>
<evidence type="ECO:0000256" key="9">
    <source>
        <dbReference type="SAM" id="MobiDB-lite"/>
    </source>
</evidence>
<evidence type="ECO:0000256" key="8">
    <source>
        <dbReference type="RuleBase" id="RU000487"/>
    </source>
</evidence>
<dbReference type="FunFam" id="3.30.420.40:FF:000375">
    <property type="entry name" value="Actin-related protein 8"/>
    <property type="match status" value="1"/>
</dbReference>
<dbReference type="FunFam" id="3.30.420.40:FF:000502">
    <property type="entry name" value="Actin-Related Proteins"/>
    <property type="match status" value="1"/>
</dbReference>
<evidence type="ECO:0000256" key="3">
    <source>
        <dbReference type="ARBA" id="ARBA00022853"/>
    </source>
</evidence>
<evidence type="ECO:0000313" key="10">
    <source>
        <dbReference type="EMBL" id="CAG7734518.1"/>
    </source>
</evidence>
<dbReference type="GO" id="GO:0005634">
    <property type="term" value="C:nucleus"/>
    <property type="evidence" value="ECO:0007669"/>
    <property type="project" value="UniProtKB-SubCell"/>
</dbReference>